<dbReference type="PROSITE" id="PS50119">
    <property type="entry name" value="ZF_BBOX"/>
    <property type="match status" value="1"/>
</dbReference>
<name>A0A8S3QYJ3_MYTED</name>
<dbReference type="Proteomes" id="UP000683360">
    <property type="component" value="Unassembled WGS sequence"/>
</dbReference>
<evidence type="ECO:0000313" key="4">
    <source>
        <dbReference type="EMBL" id="CAG2201518.1"/>
    </source>
</evidence>
<evidence type="ECO:0000256" key="1">
    <source>
        <dbReference type="PROSITE-ProRule" id="PRU00024"/>
    </source>
</evidence>
<reference evidence="4" key="1">
    <citation type="submission" date="2021-03" db="EMBL/GenBank/DDBJ databases">
        <authorList>
            <person name="Bekaert M."/>
        </authorList>
    </citation>
    <scope>NUCLEOTIDE SEQUENCE</scope>
</reference>
<feature type="domain" description="B box-type" evidence="3">
    <location>
        <begin position="4"/>
        <end position="54"/>
    </location>
</feature>
<evidence type="ECO:0000259" key="3">
    <source>
        <dbReference type="PROSITE" id="PS50119"/>
    </source>
</evidence>
<dbReference type="PANTHER" id="PTHR25462:SF296">
    <property type="entry name" value="MEIOTIC P26, ISOFORM F"/>
    <property type="match status" value="1"/>
</dbReference>
<dbReference type="CDD" id="cd19757">
    <property type="entry name" value="Bbox1"/>
    <property type="match status" value="1"/>
</dbReference>
<dbReference type="InterPro" id="IPR047153">
    <property type="entry name" value="TRIM45/56/19-like"/>
</dbReference>
<keyword evidence="5" id="KW-1185">Reference proteome</keyword>
<dbReference type="InterPro" id="IPR000315">
    <property type="entry name" value="Znf_B-box"/>
</dbReference>
<keyword evidence="1" id="KW-0863">Zinc-finger</keyword>
<accession>A0A8S3QYJ3</accession>
<gene>
    <name evidence="4" type="ORF">MEDL_16138</name>
</gene>
<sequence>MATSTLIICSLCQEDNETSTAVTWCAECEVFLCSECQKHHGRSKMSKHHQVMSIHDCEDHDLKYELFCGFHDCACCMKCIKDKHDNCKGLVSLDEVVGNIKSSAFVSQVKTDLINLHENLKTIKLFFSENLSALEKQKLEAMSRVHTMRQSINNHLDKLEESLLDDIRSEFTNLQETIGNLKSEIDSKTDQVEEKQKDFSKMVEFSTDLQTYFGLHEIEKVINQEEQYINKLKYADKLREKKMKVDCFDLDSTVRCTKEFAKLSIYLSPENLQLKTKRKVDFSLI</sequence>
<feature type="coiled-coil region" evidence="2">
    <location>
        <begin position="164"/>
        <end position="198"/>
    </location>
</feature>
<dbReference type="Pfam" id="PF22586">
    <property type="entry name" value="ANCHR-like_BBOX"/>
    <property type="match status" value="1"/>
</dbReference>
<dbReference type="PANTHER" id="PTHR25462">
    <property type="entry name" value="BONUS, ISOFORM C-RELATED"/>
    <property type="match status" value="1"/>
</dbReference>
<evidence type="ECO:0000313" key="5">
    <source>
        <dbReference type="Proteomes" id="UP000683360"/>
    </source>
</evidence>
<proteinExistence type="predicted"/>
<protein>
    <recommendedName>
        <fullName evidence="3">B box-type domain-containing protein</fullName>
    </recommendedName>
</protein>
<keyword evidence="2" id="KW-0175">Coiled coil</keyword>
<comment type="caution">
    <text evidence="4">The sequence shown here is derived from an EMBL/GenBank/DDBJ whole genome shotgun (WGS) entry which is preliminary data.</text>
</comment>
<dbReference type="AlphaFoldDB" id="A0A8S3QYJ3"/>
<dbReference type="Gene3D" id="3.30.160.60">
    <property type="entry name" value="Classic Zinc Finger"/>
    <property type="match status" value="1"/>
</dbReference>
<keyword evidence="1" id="KW-0479">Metal-binding</keyword>
<organism evidence="4 5">
    <name type="scientific">Mytilus edulis</name>
    <name type="common">Blue mussel</name>
    <dbReference type="NCBI Taxonomy" id="6550"/>
    <lineage>
        <taxon>Eukaryota</taxon>
        <taxon>Metazoa</taxon>
        <taxon>Spiralia</taxon>
        <taxon>Lophotrochozoa</taxon>
        <taxon>Mollusca</taxon>
        <taxon>Bivalvia</taxon>
        <taxon>Autobranchia</taxon>
        <taxon>Pteriomorphia</taxon>
        <taxon>Mytilida</taxon>
        <taxon>Mytiloidea</taxon>
        <taxon>Mytilidae</taxon>
        <taxon>Mytilinae</taxon>
        <taxon>Mytilus</taxon>
    </lineage>
</organism>
<evidence type="ECO:0000256" key="2">
    <source>
        <dbReference type="SAM" id="Coils"/>
    </source>
</evidence>
<dbReference type="GO" id="GO:0008270">
    <property type="term" value="F:zinc ion binding"/>
    <property type="evidence" value="ECO:0007669"/>
    <property type="project" value="UniProtKB-KW"/>
</dbReference>
<keyword evidence="1" id="KW-0862">Zinc</keyword>
<dbReference type="OrthoDB" id="6071467at2759"/>
<dbReference type="EMBL" id="CAJPWZ010000852">
    <property type="protein sequence ID" value="CAG2201518.1"/>
    <property type="molecule type" value="Genomic_DNA"/>
</dbReference>